<dbReference type="RefSeq" id="WP_093884088.1">
    <property type="nucleotide sequence ID" value="NZ_FOBS01000020.1"/>
</dbReference>
<dbReference type="EMBL" id="FOBS01000020">
    <property type="protein sequence ID" value="SEM53918.1"/>
    <property type="molecule type" value="Genomic_DNA"/>
</dbReference>
<evidence type="ECO:0000313" key="2">
    <source>
        <dbReference type="Proteomes" id="UP000198744"/>
    </source>
</evidence>
<accession>A0A1H7Z8P5</accession>
<reference evidence="1 2" key="1">
    <citation type="submission" date="2016-10" db="EMBL/GenBank/DDBJ databases">
        <authorList>
            <person name="de Groot N.N."/>
        </authorList>
    </citation>
    <scope>NUCLEOTIDE SEQUENCE [LARGE SCALE GENOMIC DNA]</scope>
    <source>
        <strain evidence="1 2">DSM 8423</strain>
    </source>
</reference>
<dbReference type="AlphaFoldDB" id="A0A1H7Z8P5"/>
<sequence>MDTEIIFWKAIDLEPACEMILTFATRNARESVLNSLEIRKQLMVKEYNLYEAEQISFEREDAENGQFLIRIMKNLKHPVP</sequence>
<name>A0A1H7Z8P5_9BACT</name>
<dbReference type="Proteomes" id="UP000198744">
    <property type="component" value="Unassembled WGS sequence"/>
</dbReference>
<protein>
    <submittedName>
        <fullName evidence="1">Uncharacterized protein</fullName>
    </submittedName>
</protein>
<evidence type="ECO:0000313" key="1">
    <source>
        <dbReference type="EMBL" id="SEM53918.1"/>
    </source>
</evidence>
<organism evidence="1 2">
    <name type="scientific">Syntrophus gentianae</name>
    <dbReference type="NCBI Taxonomy" id="43775"/>
    <lineage>
        <taxon>Bacteria</taxon>
        <taxon>Pseudomonadati</taxon>
        <taxon>Thermodesulfobacteriota</taxon>
        <taxon>Syntrophia</taxon>
        <taxon>Syntrophales</taxon>
        <taxon>Syntrophaceae</taxon>
        <taxon>Syntrophus</taxon>
    </lineage>
</organism>
<keyword evidence="2" id="KW-1185">Reference proteome</keyword>
<proteinExistence type="predicted"/>
<gene>
    <name evidence="1" type="ORF">SAMN04489760_12062</name>
</gene>
<dbReference type="STRING" id="43775.SAMN04489760_12062"/>